<evidence type="ECO:0000256" key="1">
    <source>
        <dbReference type="SAM" id="MobiDB-lite"/>
    </source>
</evidence>
<dbReference type="EMBL" id="JARBHB010000005">
    <property type="protein sequence ID" value="KAJ8883671.1"/>
    <property type="molecule type" value="Genomic_DNA"/>
</dbReference>
<evidence type="ECO:0000313" key="3">
    <source>
        <dbReference type="Proteomes" id="UP001159363"/>
    </source>
</evidence>
<name>A0ABQ9HHQ1_9NEOP</name>
<protein>
    <recommendedName>
        <fullName evidence="4">Transposase</fullName>
    </recommendedName>
</protein>
<gene>
    <name evidence="2" type="ORF">PR048_015525</name>
</gene>
<sequence>MVKFLLGPQGVLGTENEKRLVRNIQHLEKAGFAPTRKNIRSLAYKFADTLDYIIGSIQTLKWAISRTICSKKRRFEQRICWQVFQRLSEFYEEYDLFTKPGHVFNMDETGLQLNNFARKVIATKGSKDVHVGDLIAIAWNKAASVNTAVNGFRKTGVFQLDQDAIPEHFFSISDEMNSPTNTSINLSQSCDQKPTAGTSKGTPTKILPQISPLPAMKARESQQRKHATGNIFEFQMMKTTTTVAAVKMTMASCAAKTITKQRKK</sequence>
<organism evidence="2 3">
    <name type="scientific">Dryococelus australis</name>
    <dbReference type="NCBI Taxonomy" id="614101"/>
    <lineage>
        <taxon>Eukaryota</taxon>
        <taxon>Metazoa</taxon>
        <taxon>Ecdysozoa</taxon>
        <taxon>Arthropoda</taxon>
        <taxon>Hexapoda</taxon>
        <taxon>Insecta</taxon>
        <taxon>Pterygota</taxon>
        <taxon>Neoptera</taxon>
        <taxon>Polyneoptera</taxon>
        <taxon>Phasmatodea</taxon>
        <taxon>Verophasmatodea</taxon>
        <taxon>Anareolatae</taxon>
        <taxon>Phasmatidae</taxon>
        <taxon>Eurycanthinae</taxon>
        <taxon>Dryococelus</taxon>
    </lineage>
</organism>
<feature type="compositionally biased region" description="Polar residues" evidence="1">
    <location>
        <begin position="188"/>
        <end position="202"/>
    </location>
</feature>
<keyword evidence="3" id="KW-1185">Reference proteome</keyword>
<proteinExistence type="predicted"/>
<dbReference type="Proteomes" id="UP001159363">
    <property type="component" value="Chromosome 4"/>
</dbReference>
<evidence type="ECO:0000313" key="2">
    <source>
        <dbReference type="EMBL" id="KAJ8883671.1"/>
    </source>
</evidence>
<evidence type="ECO:0008006" key="4">
    <source>
        <dbReference type="Google" id="ProtNLM"/>
    </source>
</evidence>
<accession>A0ABQ9HHQ1</accession>
<reference evidence="2 3" key="1">
    <citation type="submission" date="2023-02" db="EMBL/GenBank/DDBJ databases">
        <title>LHISI_Scaffold_Assembly.</title>
        <authorList>
            <person name="Stuart O.P."/>
            <person name="Cleave R."/>
            <person name="Magrath M.J.L."/>
            <person name="Mikheyev A.S."/>
        </authorList>
    </citation>
    <scope>NUCLEOTIDE SEQUENCE [LARGE SCALE GENOMIC DNA]</scope>
    <source>
        <strain evidence="2">Daus_M_001</strain>
        <tissue evidence="2">Leg muscle</tissue>
    </source>
</reference>
<feature type="region of interest" description="Disordered" evidence="1">
    <location>
        <begin position="188"/>
        <end position="207"/>
    </location>
</feature>
<comment type="caution">
    <text evidence="2">The sequence shown here is derived from an EMBL/GenBank/DDBJ whole genome shotgun (WGS) entry which is preliminary data.</text>
</comment>